<name>K3YNJ7_SETIT</name>
<dbReference type="EnsemblPlants" id="KQL02378">
    <property type="protein sequence ID" value="KQL02378"/>
    <property type="gene ID" value="SETIT_015839mg"/>
</dbReference>
<evidence type="ECO:0000313" key="1">
    <source>
        <dbReference type="EnsemblPlants" id="KQL02378"/>
    </source>
</evidence>
<dbReference type="EMBL" id="AGNK02003966">
    <property type="status" value="NOT_ANNOTATED_CDS"/>
    <property type="molecule type" value="Genomic_DNA"/>
</dbReference>
<accession>K3YNJ7</accession>
<protein>
    <submittedName>
        <fullName evidence="1">Uncharacterized protein</fullName>
    </submittedName>
</protein>
<dbReference type="HOGENOM" id="CLU_3110019_0_0_1"/>
<sequence length="51" mass="5352">MWIHPLKAVTCRFQGIPPNKTGLVADTPLSLYTVVARSPLAGSVVCTLAAS</sequence>
<dbReference type="AlphaFoldDB" id="K3YNJ7"/>
<keyword evidence="2" id="KW-1185">Reference proteome</keyword>
<evidence type="ECO:0000313" key="2">
    <source>
        <dbReference type="Proteomes" id="UP000004995"/>
    </source>
</evidence>
<dbReference type="InParanoid" id="K3YNJ7"/>
<reference evidence="2" key="1">
    <citation type="journal article" date="2012" name="Nat. Biotechnol.">
        <title>Reference genome sequence of the model plant Setaria.</title>
        <authorList>
            <person name="Bennetzen J.L."/>
            <person name="Schmutz J."/>
            <person name="Wang H."/>
            <person name="Percifield R."/>
            <person name="Hawkins J."/>
            <person name="Pontaroli A.C."/>
            <person name="Estep M."/>
            <person name="Feng L."/>
            <person name="Vaughn J.N."/>
            <person name="Grimwood J."/>
            <person name="Jenkins J."/>
            <person name="Barry K."/>
            <person name="Lindquist E."/>
            <person name="Hellsten U."/>
            <person name="Deshpande S."/>
            <person name="Wang X."/>
            <person name="Wu X."/>
            <person name="Mitros T."/>
            <person name="Triplett J."/>
            <person name="Yang X."/>
            <person name="Ye C.Y."/>
            <person name="Mauro-Herrera M."/>
            <person name="Wang L."/>
            <person name="Li P."/>
            <person name="Sharma M."/>
            <person name="Sharma R."/>
            <person name="Ronald P.C."/>
            <person name="Panaud O."/>
            <person name="Kellogg E.A."/>
            <person name="Brutnell T.P."/>
            <person name="Doust A.N."/>
            <person name="Tuskan G.A."/>
            <person name="Rokhsar D."/>
            <person name="Devos K.M."/>
        </authorList>
    </citation>
    <scope>NUCLEOTIDE SEQUENCE [LARGE SCALE GENOMIC DNA]</scope>
    <source>
        <strain evidence="2">cv. Yugu1</strain>
    </source>
</reference>
<proteinExistence type="predicted"/>
<dbReference type="Gramene" id="KQL02378">
    <property type="protein sequence ID" value="KQL02378"/>
    <property type="gene ID" value="SETIT_015839mg"/>
</dbReference>
<reference evidence="1" key="2">
    <citation type="submission" date="2018-08" db="UniProtKB">
        <authorList>
            <consortium name="EnsemblPlants"/>
        </authorList>
    </citation>
    <scope>IDENTIFICATION</scope>
    <source>
        <strain evidence="1">Yugu1</strain>
    </source>
</reference>
<organism evidence="1 2">
    <name type="scientific">Setaria italica</name>
    <name type="common">Foxtail millet</name>
    <name type="synonym">Panicum italicum</name>
    <dbReference type="NCBI Taxonomy" id="4555"/>
    <lineage>
        <taxon>Eukaryota</taxon>
        <taxon>Viridiplantae</taxon>
        <taxon>Streptophyta</taxon>
        <taxon>Embryophyta</taxon>
        <taxon>Tracheophyta</taxon>
        <taxon>Spermatophyta</taxon>
        <taxon>Magnoliopsida</taxon>
        <taxon>Liliopsida</taxon>
        <taxon>Poales</taxon>
        <taxon>Poaceae</taxon>
        <taxon>PACMAD clade</taxon>
        <taxon>Panicoideae</taxon>
        <taxon>Panicodae</taxon>
        <taxon>Paniceae</taxon>
        <taxon>Cenchrinae</taxon>
        <taxon>Setaria</taxon>
    </lineage>
</organism>
<dbReference type="Proteomes" id="UP000004995">
    <property type="component" value="Unassembled WGS sequence"/>
</dbReference>